<gene>
    <name evidence="1" type="ORF">F2P47_02885</name>
</gene>
<comment type="caution">
    <text evidence="1">The sequence shown here is derived from an EMBL/GenBank/DDBJ whole genome shotgun (WGS) entry which is preliminary data.</text>
</comment>
<sequence>MAETKKPLDSDAPKSDELKQLGQKISQFKQEADPGVPRWVESMATITHEEKEDGKPAKPGKRPK</sequence>
<dbReference type="RefSeq" id="WP_152214653.1">
    <property type="nucleotide sequence ID" value="NZ_JBAQYD010000260.1"/>
</dbReference>
<protein>
    <submittedName>
        <fullName evidence="1">Uncharacterized protein</fullName>
    </submittedName>
</protein>
<organism evidence="1 2">
    <name type="scientific">Parvibaculum sedimenti</name>
    <dbReference type="NCBI Taxonomy" id="2608632"/>
    <lineage>
        <taxon>Bacteria</taxon>
        <taxon>Pseudomonadati</taxon>
        <taxon>Pseudomonadota</taxon>
        <taxon>Alphaproteobacteria</taxon>
        <taxon>Hyphomicrobiales</taxon>
        <taxon>Parvibaculaceae</taxon>
        <taxon>Parvibaculum</taxon>
    </lineage>
</organism>
<dbReference type="EMBL" id="WESC01000002">
    <property type="protein sequence ID" value="KAB7742231.1"/>
    <property type="molecule type" value="Genomic_DNA"/>
</dbReference>
<reference evidence="1 2" key="1">
    <citation type="submission" date="2019-09" db="EMBL/GenBank/DDBJ databases">
        <title>Parvibaculum sedimenti sp. nov., isolated from sediment.</title>
        <authorList>
            <person name="Wang Y."/>
        </authorList>
    </citation>
    <scope>NUCLEOTIDE SEQUENCE [LARGE SCALE GENOMIC DNA]</scope>
    <source>
        <strain evidence="1 2">HXT-9</strain>
    </source>
</reference>
<dbReference type="AlphaFoldDB" id="A0A6N6VR01"/>
<dbReference type="Proteomes" id="UP000468901">
    <property type="component" value="Unassembled WGS sequence"/>
</dbReference>
<keyword evidence="2" id="KW-1185">Reference proteome</keyword>
<evidence type="ECO:0000313" key="2">
    <source>
        <dbReference type="Proteomes" id="UP000468901"/>
    </source>
</evidence>
<name>A0A6N6VR01_9HYPH</name>
<accession>A0A6N6VR01</accession>
<evidence type="ECO:0000313" key="1">
    <source>
        <dbReference type="EMBL" id="KAB7742231.1"/>
    </source>
</evidence>
<proteinExistence type="predicted"/>